<accession>A0A812I8R7</accession>
<protein>
    <submittedName>
        <fullName evidence="2">Uncharacterized protein</fullName>
    </submittedName>
</protein>
<feature type="compositionally biased region" description="Basic and acidic residues" evidence="1">
    <location>
        <begin position="310"/>
        <end position="338"/>
    </location>
</feature>
<dbReference type="EMBL" id="CAJNDS010000213">
    <property type="protein sequence ID" value="CAE7029263.1"/>
    <property type="molecule type" value="Genomic_DNA"/>
</dbReference>
<sequence>MPTNKKPAAAAAVLKKPSAKTKEAQTKEEVLENMDADHDEGEHGEEEERTEDPLVDPQEKLAKAVTKYPFTLKNVKKHTDLMEARGWSATELHEAFRKLKPAEQQALWKLFERDRKANKVDEDFKKLTNGSGATNKKHEFLRGWLSDGCSVGPSFRKAQLAFEALDRHKTEVQWISWKQVCKKFGKKEALQRLENGSLKYRRNFLEFRHVQESFSHEHVKKRKTQVETEGGKVDKKLLHDMEGLKIEDVTAEDFEMQTALESMEVDEDVKNLILTKIGATEGSSGASSSSSSSAEKKKKKKLKVKILKKASKDSSTRSSEKDWEKTSQRGDADGKPEFKSKIDSFLQEIQKDTDFFKALKLEKADADEKTFVKKTQTSLEGALQTLQKARKTLKLEEVKEALVAGLNALKKSKTAKAMDCCKDKKRKSKD</sequence>
<feature type="region of interest" description="Disordered" evidence="1">
    <location>
        <begin position="1"/>
        <end position="58"/>
    </location>
</feature>
<dbReference type="Proteomes" id="UP000604046">
    <property type="component" value="Unassembled WGS sequence"/>
</dbReference>
<evidence type="ECO:0000313" key="2">
    <source>
        <dbReference type="EMBL" id="CAE7029263.1"/>
    </source>
</evidence>
<feature type="compositionally biased region" description="Low complexity" evidence="1">
    <location>
        <begin position="283"/>
        <end position="293"/>
    </location>
</feature>
<dbReference type="OrthoDB" id="409009at2759"/>
<gene>
    <name evidence="2" type="ORF">SNAT2548_LOCUS3511</name>
</gene>
<proteinExistence type="predicted"/>
<evidence type="ECO:0000313" key="3">
    <source>
        <dbReference type="Proteomes" id="UP000604046"/>
    </source>
</evidence>
<feature type="compositionally biased region" description="Basic and acidic residues" evidence="1">
    <location>
        <begin position="20"/>
        <end position="30"/>
    </location>
</feature>
<organism evidence="2 3">
    <name type="scientific">Symbiodinium natans</name>
    <dbReference type="NCBI Taxonomy" id="878477"/>
    <lineage>
        <taxon>Eukaryota</taxon>
        <taxon>Sar</taxon>
        <taxon>Alveolata</taxon>
        <taxon>Dinophyceae</taxon>
        <taxon>Suessiales</taxon>
        <taxon>Symbiodiniaceae</taxon>
        <taxon>Symbiodinium</taxon>
    </lineage>
</organism>
<feature type="compositionally biased region" description="Acidic residues" evidence="1">
    <location>
        <begin position="31"/>
        <end position="54"/>
    </location>
</feature>
<feature type="compositionally biased region" description="Low complexity" evidence="1">
    <location>
        <begin position="1"/>
        <end position="16"/>
    </location>
</feature>
<name>A0A812I8R7_9DINO</name>
<keyword evidence="3" id="KW-1185">Reference proteome</keyword>
<evidence type="ECO:0000256" key="1">
    <source>
        <dbReference type="SAM" id="MobiDB-lite"/>
    </source>
</evidence>
<dbReference type="AlphaFoldDB" id="A0A812I8R7"/>
<feature type="region of interest" description="Disordered" evidence="1">
    <location>
        <begin position="280"/>
        <end position="338"/>
    </location>
</feature>
<feature type="compositionally biased region" description="Basic residues" evidence="1">
    <location>
        <begin position="296"/>
        <end position="309"/>
    </location>
</feature>
<comment type="caution">
    <text evidence="2">The sequence shown here is derived from an EMBL/GenBank/DDBJ whole genome shotgun (WGS) entry which is preliminary data.</text>
</comment>
<reference evidence="2" key="1">
    <citation type="submission" date="2021-02" db="EMBL/GenBank/DDBJ databases">
        <authorList>
            <person name="Dougan E. K."/>
            <person name="Rhodes N."/>
            <person name="Thang M."/>
            <person name="Chan C."/>
        </authorList>
    </citation>
    <scope>NUCLEOTIDE SEQUENCE</scope>
</reference>